<accession>A0A6C0DAU6</accession>
<name>A0A6C0DAU6_9ZZZZ</name>
<reference evidence="1" key="1">
    <citation type="journal article" date="2020" name="Nature">
        <title>Giant virus diversity and host interactions through global metagenomics.</title>
        <authorList>
            <person name="Schulz F."/>
            <person name="Roux S."/>
            <person name="Paez-Espino D."/>
            <person name="Jungbluth S."/>
            <person name="Walsh D.A."/>
            <person name="Denef V.J."/>
            <person name="McMahon K.D."/>
            <person name="Konstantinidis K.T."/>
            <person name="Eloe-Fadrosh E.A."/>
            <person name="Kyrpides N.C."/>
            <person name="Woyke T."/>
        </authorList>
    </citation>
    <scope>NUCLEOTIDE SEQUENCE</scope>
    <source>
        <strain evidence="1">GVMAG-M-3300023174-131</strain>
    </source>
</reference>
<organism evidence="1">
    <name type="scientific">viral metagenome</name>
    <dbReference type="NCBI Taxonomy" id="1070528"/>
    <lineage>
        <taxon>unclassified sequences</taxon>
        <taxon>metagenomes</taxon>
        <taxon>organismal metagenomes</taxon>
    </lineage>
</organism>
<proteinExistence type="predicted"/>
<evidence type="ECO:0000313" key="1">
    <source>
        <dbReference type="EMBL" id="QHT13522.1"/>
    </source>
</evidence>
<sequence length="140" mass="16709">MDNNNHITDYNKEYRYQIYASYTEKQKLLFSPWSINLMSKQITFFLKNVHPEGKDIIVPNHTIISVADSFYENTVAHLEVLQQMIVKFIVNSIIEEYQQIKQNNNLSIWVTKYDVESGLQQFNSVKLNNKKRRPYSMFTY</sequence>
<dbReference type="EMBL" id="MN739573">
    <property type="protein sequence ID" value="QHT13522.1"/>
    <property type="molecule type" value="Genomic_DNA"/>
</dbReference>
<protein>
    <submittedName>
        <fullName evidence="1">Uncharacterized protein</fullName>
    </submittedName>
</protein>
<dbReference type="AlphaFoldDB" id="A0A6C0DAU6"/>